<protein>
    <submittedName>
        <fullName evidence="1">Uncharacterized protein</fullName>
    </submittedName>
</protein>
<accession>A0A6J5RQS3</accession>
<name>A0A6J5RQS3_9CAUD</name>
<evidence type="ECO:0000313" key="1">
    <source>
        <dbReference type="EMBL" id="CAB4196627.1"/>
    </source>
</evidence>
<gene>
    <name evidence="1" type="ORF">UFOVP1290_147</name>
</gene>
<sequence>MACWIIAPWRYAHNSWQGIVTFTSLPVNKSLPVTRYPASVAMTLHLRSAYCMIASVVGWERLTLRKRLLPSPPLRLLPTLIVGLRYRMGTRQGALVRKGVWHERIAYCRIRAIRLDAPFRARLDIGIFVFGTKIGYCKTYANSKHKTEWRGTSPAIPRRSFVLEHAEGAAPTASPGKIRAECSLCHGIGELEKLCLAGIAPDGKICHHWHGHILTAVESSQAPNVIRSRFLGIVEVAGHAGTQLALILSLPRNDPLEDRFLV</sequence>
<reference evidence="1" key="1">
    <citation type="submission" date="2020-05" db="EMBL/GenBank/DDBJ databases">
        <authorList>
            <person name="Chiriac C."/>
            <person name="Salcher M."/>
            <person name="Ghai R."/>
            <person name="Kavagutti S V."/>
        </authorList>
    </citation>
    <scope>NUCLEOTIDE SEQUENCE</scope>
</reference>
<organism evidence="1">
    <name type="scientific">uncultured Caudovirales phage</name>
    <dbReference type="NCBI Taxonomy" id="2100421"/>
    <lineage>
        <taxon>Viruses</taxon>
        <taxon>Duplodnaviria</taxon>
        <taxon>Heunggongvirae</taxon>
        <taxon>Uroviricota</taxon>
        <taxon>Caudoviricetes</taxon>
        <taxon>Peduoviridae</taxon>
        <taxon>Maltschvirus</taxon>
        <taxon>Maltschvirus maltsch</taxon>
    </lineage>
</organism>
<proteinExistence type="predicted"/>
<dbReference type="EMBL" id="LR797252">
    <property type="protein sequence ID" value="CAB4196627.1"/>
    <property type="molecule type" value="Genomic_DNA"/>
</dbReference>